<feature type="domain" description="Transposase IS4-like" evidence="1">
    <location>
        <begin position="99"/>
        <end position="232"/>
    </location>
</feature>
<evidence type="ECO:0000259" key="1">
    <source>
        <dbReference type="Pfam" id="PF01609"/>
    </source>
</evidence>
<reference evidence="3 4" key="1">
    <citation type="submission" date="2015-05" db="EMBL/GenBank/DDBJ databases">
        <authorList>
            <person name="Tang B."/>
            <person name="Yu Y."/>
        </authorList>
    </citation>
    <scope>NUCLEOTIDE SEQUENCE [LARGE SCALE GENOMIC DNA]</scope>
    <source>
        <strain evidence="3 4">DSM 7029</strain>
    </source>
</reference>
<sequence length="259" mass="30310">MAVMLRLSDEQWERIRAHFPEENIPPGRPGRKPVPTRRVLEAVLWILNTGAQWHMLPQSYPNYKTVHRRFQQWCQQEVLREVLTELANTLRDQGDIDEREAFIDATFASAKGGGDEIGPTRRGKGVKIMAIVDRHGLPLSVSTHAANHHEVTLVQLSFDFYMIEAKPEHLIGNKAYDSDDLDSKLKKQGVEMIAPHRGNRKLKTQDGRALRRYVRRWLAERYFAWLQWKRRVLVRWEDYPENFLGFVQLASITMLLKRF</sequence>
<dbReference type="GO" id="GO:0003677">
    <property type="term" value="F:DNA binding"/>
    <property type="evidence" value="ECO:0007669"/>
    <property type="project" value="InterPro"/>
</dbReference>
<proteinExistence type="predicted"/>
<accession>A0A0G3BYU1</accession>
<keyword evidence="4" id="KW-1185">Reference proteome</keyword>
<dbReference type="Pfam" id="PF13340">
    <property type="entry name" value="DUF4096"/>
    <property type="match status" value="1"/>
</dbReference>
<feature type="domain" description="Insertion element IS402-like" evidence="2">
    <location>
        <begin position="7"/>
        <end position="82"/>
    </location>
</feature>
<protein>
    <submittedName>
        <fullName evidence="3">Mobile element protein</fullName>
    </submittedName>
</protein>
<dbReference type="STRING" id="413882.AAW51_5004"/>
<dbReference type="AlphaFoldDB" id="A0A0G3BYU1"/>
<evidence type="ECO:0000259" key="2">
    <source>
        <dbReference type="Pfam" id="PF13340"/>
    </source>
</evidence>
<dbReference type="PANTHER" id="PTHR30007">
    <property type="entry name" value="PHP DOMAIN PROTEIN"/>
    <property type="match status" value="1"/>
</dbReference>
<dbReference type="GO" id="GO:0006313">
    <property type="term" value="P:DNA transposition"/>
    <property type="evidence" value="ECO:0007669"/>
    <property type="project" value="InterPro"/>
</dbReference>
<name>A0A0G3BYU1_9BURK</name>
<dbReference type="Pfam" id="PF01609">
    <property type="entry name" value="DDE_Tnp_1"/>
    <property type="match status" value="1"/>
</dbReference>
<dbReference type="InterPro" id="IPR002559">
    <property type="entry name" value="Transposase_11"/>
</dbReference>
<dbReference type="KEGG" id="pbh:AAW51_5004"/>
<gene>
    <name evidence="3" type="ORF">AAW51_5004</name>
</gene>
<dbReference type="NCBIfam" id="NF033580">
    <property type="entry name" value="transpos_IS5_3"/>
    <property type="match status" value="1"/>
</dbReference>
<organism evidence="3 4">
    <name type="scientific">Caldimonas brevitalea</name>
    <dbReference type="NCBI Taxonomy" id="413882"/>
    <lineage>
        <taxon>Bacteria</taxon>
        <taxon>Pseudomonadati</taxon>
        <taxon>Pseudomonadota</taxon>
        <taxon>Betaproteobacteria</taxon>
        <taxon>Burkholderiales</taxon>
        <taxon>Sphaerotilaceae</taxon>
        <taxon>Caldimonas</taxon>
    </lineage>
</organism>
<evidence type="ECO:0000313" key="3">
    <source>
        <dbReference type="EMBL" id="AKJ31695.1"/>
    </source>
</evidence>
<dbReference type="Proteomes" id="UP000035352">
    <property type="component" value="Chromosome"/>
</dbReference>
<evidence type="ECO:0000313" key="4">
    <source>
        <dbReference type="Proteomes" id="UP000035352"/>
    </source>
</evidence>
<dbReference type="PANTHER" id="PTHR30007:SF0">
    <property type="entry name" value="TRANSPOSASE"/>
    <property type="match status" value="1"/>
</dbReference>
<dbReference type="InterPro" id="IPR025161">
    <property type="entry name" value="IS402-like_dom"/>
</dbReference>
<dbReference type="EMBL" id="CP011371">
    <property type="protein sequence ID" value="AKJ31695.1"/>
    <property type="molecule type" value="Genomic_DNA"/>
</dbReference>
<dbReference type="GO" id="GO:0004803">
    <property type="term" value="F:transposase activity"/>
    <property type="evidence" value="ECO:0007669"/>
    <property type="project" value="InterPro"/>
</dbReference>